<evidence type="ECO:0000256" key="1">
    <source>
        <dbReference type="ARBA" id="ARBA00023063"/>
    </source>
</evidence>
<sequence>MGAQFLAGTGFGSDLFARVRRAVSPGSGPAVGRGAPGDPALYQAVSLLIDYPAAELIGRLPLVRELAEERGAVARPLLGLVDHLESTPLDELQSEYVETFDMRRRCCLYLTYYRYGDTRKRGTALVDFIETYKAAGAELGAGELPDHLGVVLEFGAQCDLDGCRALLVQHRAGLELLRISLADRGSPWTGALETVSATLPAIGGHDRDAVSRLVAQGPPDEEVGLEAFTSSSYLESGARP</sequence>
<dbReference type="InterPro" id="IPR003765">
    <property type="entry name" value="NO3_reductase_chaperone_NarJ"/>
</dbReference>
<dbReference type="EMBL" id="QNTT01000040">
    <property type="protein sequence ID" value="RBA33288.1"/>
    <property type="molecule type" value="Genomic_DNA"/>
</dbReference>
<accession>A0A365P841</accession>
<gene>
    <name evidence="2" type="primary">narJ</name>
    <name evidence="2" type="ORF">DQ226_13310</name>
</gene>
<dbReference type="Proteomes" id="UP000252187">
    <property type="component" value="Unassembled WGS sequence"/>
</dbReference>
<dbReference type="PANTHER" id="PTHR43680:SF2">
    <property type="entry name" value="NITRATE REDUCTASE MOLYBDENUM COFACTOR ASSEMBLY CHAPERONE NARJ"/>
    <property type="match status" value="1"/>
</dbReference>
<reference evidence="2 3" key="1">
    <citation type="submission" date="2018-06" db="EMBL/GenBank/DDBJ databases">
        <title>Whole genome sequencing of four bacterial strains from South Shetland trench revealing bio-synthetic gene clusters.</title>
        <authorList>
            <person name="Abdel-Mageed W.M."/>
            <person name="Lehri B."/>
            <person name="Jarmusch S.A."/>
            <person name="Miranda K."/>
            <person name="Goodfellow M."/>
            <person name="Jaspars M."/>
            <person name="Karlyshev A.V."/>
        </authorList>
    </citation>
    <scope>NUCLEOTIDE SEQUENCE [LARGE SCALE GENOMIC DNA]</scope>
    <source>
        <strain evidence="2 3">SST1</strain>
    </source>
</reference>
<evidence type="ECO:0000313" key="2">
    <source>
        <dbReference type="EMBL" id="RBA33288.1"/>
    </source>
</evidence>
<dbReference type="Pfam" id="PF02613">
    <property type="entry name" value="Nitrate_red_del"/>
    <property type="match status" value="1"/>
</dbReference>
<dbReference type="GO" id="GO:0051131">
    <property type="term" value="P:chaperone-mediated protein complex assembly"/>
    <property type="evidence" value="ECO:0007669"/>
    <property type="project" value="InterPro"/>
</dbReference>
<dbReference type="InterPro" id="IPR036411">
    <property type="entry name" value="TorD-like_sf"/>
</dbReference>
<dbReference type="PANTHER" id="PTHR43680">
    <property type="entry name" value="NITRATE REDUCTASE MOLYBDENUM COFACTOR ASSEMBLY CHAPERONE"/>
    <property type="match status" value="1"/>
</dbReference>
<dbReference type="GO" id="GO:0016530">
    <property type="term" value="F:metallochaperone activity"/>
    <property type="evidence" value="ECO:0007669"/>
    <property type="project" value="TreeGrafter"/>
</dbReference>
<keyword evidence="1" id="KW-0534">Nitrate assimilation</keyword>
<dbReference type="Gene3D" id="1.10.3480.10">
    <property type="entry name" value="TorD-like"/>
    <property type="match status" value="1"/>
</dbReference>
<dbReference type="InterPro" id="IPR020945">
    <property type="entry name" value="DMSO/NO3_reduct_chaperone"/>
</dbReference>
<dbReference type="GO" id="GO:0051082">
    <property type="term" value="F:unfolded protein binding"/>
    <property type="evidence" value="ECO:0007669"/>
    <property type="project" value="InterPro"/>
</dbReference>
<name>A0A365P841_9ACTN</name>
<proteinExistence type="predicted"/>
<dbReference type="SUPFAM" id="SSF89155">
    <property type="entry name" value="TorD-like"/>
    <property type="match status" value="1"/>
</dbReference>
<organism evidence="2 3">
    <name type="scientific">Dietzia maris</name>
    <dbReference type="NCBI Taxonomy" id="37915"/>
    <lineage>
        <taxon>Bacteria</taxon>
        <taxon>Bacillati</taxon>
        <taxon>Actinomycetota</taxon>
        <taxon>Actinomycetes</taxon>
        <taxon>Mycobacteriales</taxon>
        <taxon>Dietziaceae</taxon>
        <taxon>Dietzia</taxon>
    </lineage>
</organism>
<dbReference type="GO" id="GO:0042128">
    <property type="term" value="P:nitrate assimilation"/>
    <property type="evidence" value="ECO:0007669"/>
    <property type="project" value="UniProtKB-KW"/>
</dbReference>
<comment type="caution">
    <text evidence="2">The sequence shown here is derived from an EMBL/GenBank/DDBJ whole genome shotgun (WGS) entry which is preliminary data.</text>
</comment>
<evidence type="ECO:0000313" key="3">
    <source>
        <dbReference type="Proteomes" id="UP000252187"/>
    </source>
</evidence>
<dbReference type="NCBIfam" id="TIGR00684">
    <property type="entry name" value="narJ"/>
    <property type="match status" value="1"/>
</dbReference>
<protein>
    <submittedName>
        <fullName evidence="2">Nitrate reductase molybdenum cofactor assembly chaperone</fullName>
    </submittedName>
</protein>
<dbReference type="AlphaFoldDB" id="A0A365P841"/>